<dbReference type="Proteomes" id="UP000694390">
    <property type="component" value="Chromosome 7"/>
</dbReference>
<dbReference type="GO" id="GO:0051959">
    <property type="term" value="F:dynein light intermediate chain binding"/>
    <property type="evidence" value="ECO:0007669"/>
    <property type="project" value="InterPro"/>
</dbReference>
<comment type="similarity">
    <text evidence="1">Belongs to the dynein heavy chain family.</text>
</comment>
<dbReference type="GO" id="GO:0030286">
    <property type="term" value="C:dynein complex"/>
    <property type="evidence" value="ECO:0007669"/>
    <property type="project" value="InterPro"/>
</dbReference>
<evidence type="ECO:0000313" key="4">
    <source>
        <dbReference type="Proteomes" id="UP000694390"/>
    </source>
</evidence>
<dbReference type="SUPFAM" id="SSF52540">
    <property type="entry name" value="P-loop containing nucleoside triphosphate hydrolases"/>
    <property type="match status" value="1"/>
</dbReference>
<dbReference type="Gene3D" id="3.40.50.300">
    <property type="entry name" value="P-loop containing nucleotide triphosphate hydrolases"/>
    <property type="match status" value="1"/>
</dbReference>
<dbReference type="AlphaFoldDB" id="A0A8C4YGS0"/>
<keyword evidence="4" id="KW-1185">Reference proteome</keyword>
<evidence type="ECO:0000313" key="3">
    <source>
        <dbReference type="Ensembl" id="ENSGEVP00005024898.1"/>
    </source>
</evidence>
<sequence>FFTPLSEKVAIGAFYLNLGGAPEGPAGTGKTETTKDLAKALAVQCVVFNCSDGLDYLAMGKFFKGLASSGAWACFDEFNRIELEVLSVVAQQILCIQRAIQMKMETFLFEGTELKLNPNCFVAITMNPGYAGRSELPDNLKVLFPGTVCYEVPNYALIICNDLQTCAEQLSSQFPYDYGMRALLSCISGCWQPKTEIPTGRMKIYLVSPSGNIVNFTDVKYSEF</sequence>
<dbReference type="GO" id="GO:0007018">
    <property type="term" value="P:microtubule-based movement"/>
    <property type="evidence" value="ECO:0007669"/>
    <property type="project" value="InterPro"/>
</dbReference>
<dbReference type="GeneTree" id="ENSGT00940000154280"/>
<dbReference type="Ensembl" id="ENSGEVT00005026178.1">
    <property type="protein sequence ID" value="ENSGEVP00005024898.1"/>
    <property type="gene ID" value="ENSGEVG00005017647.1"/>
</dbReference>
<dbReference type="Pfam" id="PF12774">
    <property type="entry name" value="AAA_6"/>
    <property type="match status" value="1"/>
</dbReference>
<reference evidence="3" key="1">
    <citation type="submission" date="2019-06" db="EMBL/GenBank/DDBJ databases">
        <title>G10K-VGP Goodes thornscrub tortoise genome, primary haplotype.</title>
        <authorList>
            <person name="Murphy B."/>
            <person name="Edwards T."/>
            <person name="Rhie A."/>
            <person name="Koren S."/>
            <person name="Phillippy A."/>
            <person name="Fedrigo O."/>
            <person name="Haase B."/>
            <person name="Mountcastle J."/>
            <person name="Lewin H."/>
            <person name="Damas J."/>
            <person name="Howe K."/>
            <person name="Formenti G."/>
            <person name="Myers G."/>
            <person name="Durbin R."/>
            <person name="Jarvis E.D."/>
        </authorList>
    </citation>
    <scope>NUCLEOTIDE SEQUENCE [LARGE SCALE GENOMIC DNA]</scope>
</reference>
<proteinExistence type="inferred from homology"/>
<accession>A0A8C4YGS0</accession>
<dbReference type="GO" id="GO:0045505">
    <property type="term" value="F:dynein intermediate chain binding"/>
    <property type="evidence" value="ECO:0007669"/>
    <property type="project" value="InterPro"/>
</dbReference>
<organism evidence="3 4">
    <name type="scientific">Gopherus evgoodei</name>
    <name type="common">Goodes thornscrub tortoise</name>
    <dbReference type="NCBI Taxonomy" id="1825980"/>
    <lineage>
        <taxon>Eukaryota</taxon>
        <taxon>Metazoa</taxon>
        <taxon>Chordata</taxon>
        <taxon>Craniata</taxon>
        <taxon>Vertebrata</taxon>
        <taxon>Euteleostomi</taxon>
        <taxon>Archelosauria</taxon>
        <taxon>Testudinata</taxon>
        <taxon>Testudines</taxon>
        <taxon>Cryptodira</taxon>
        <taxon>Durocryptodira</taxon>
        <taxon>Testudinoidea</taxon>
        <taxon>Testudinidae</taxon>
        <taxon>Gopherus</taxon>
    </lineage>
</organism>
<dbReference type="PANTHER" id="PTHR22878:SF70">
    <property type="entry name" value="DYNEIN HEAVY CHAIN 2, AXONEMAL"/>
    <property type="match status" value="1"/>
</dbReference>
<dbReference type="InterPro" id="IPR035699">
    <property type="entry name" value="AAA_6"/>
</dbReference>
<feature type="domain" description="Dynein heavy chain hydrolytic ATP-binding dynein motor region" evidence="2">
    <location>
        <begin position="3"/>
        <end position="163"/>
    </location>
</feature>
<name>A0A8C4YGS0_9SAUR</name>
<evidence type="ECO:0000256" key="1">
    <source>
        <dbReference type="ARBA" id="ARBA00008887"/>
    </source>
</evidence>
<evidence type="ECO:0000259" key="2">
    <source>
        <dbReference type="Pfam" id="PF12774"/>
    </source>
</evidence>
<dbReference type="GO" id="GO:0005524">
    <property type="term" value="F:ATP binding"/>
    <property type="evidence" value="ECO:0007669"/>
    <property type="project" value="InterPro"/>
</dbReference>
<dbReference type="FunFam" id="3.40.50.300:FF:000063">
    <property type="entry name" value="dynein heavy chain 6, axonemal"/>
    <property type="match status" value="1"/>
</dbReference>
<dbReference type="InterPro" id="IPR026983">
    <property type="entry name" value="DHC"/>
</dbReference>
<protein>
    <recommendedName>
        <fullName evidence="2">Dynein heavy chain hydrolytic ATP-binding dynein motor region domain-containing protein</fullName>
    </recommendedName>
</protein>
<dbReference type="InterPro" id="IPR027417">
    <property type="entry name" value="P-loop_NTPase"/>
</dbReference>
<dbReference type="PANTHER" id="PTHR22878">
    <property type="entry name" value="DYNEIN HEAVY CHAIN 6, AXONEMAL-LIKE-RELATED"/>
    <property type="match status" value="1"/>
</dbReference>
<reference evidence="3" key="3">
    <citation type="submission" date="2025-09" db="UniProtKB">
        <authorList>
            <consortium name="Ensembl"/>
        </authorList>
    </citation>
    <scope>IDENTIFICATION</scope>
</reference>
<dbReference type="OrthoDB" id="5593012at2759"/>
<reference evidence="3" key="2">
    <citation type="submission" date="2025-08" db="UniProtKB">
        <authorList>
            <consortium name="Ensembl"/>
        </authorList>
    </citation>
    <scope>IDENTIFICATION</scope>
</reference>